<evidence type="ECO:0000259" key="1">
    <source>
        <dbReference type="Pfam" id="PF12708"/>
    </source>
</evidence>
<name>A0A2W5A4Y5_9BACT</name>
<dbReference type="InterPro" id="IPR024535">
    <property type="entry name" value="RHGA/B-epi-like_pectate_lyase"/>
</dbReference>
<evidence type="ECO:0000313" key="2">
    <source>
        <dbReference type="EMBL" id="PZO88357.1"/>
    </source>
</evidence>
<proteinExistence type="predicted"/>
<dbReference type="InterPro" id="IPR011050">
    <property type="entry name" value="Pectin_lyase_fold/virulence"/>
</dbReference>
<dbReference type="EMBL" id="QFNK01000020">
    <property type="protein sequence ID" value="PZO88357.1"/>
    <property type="molecule type" value="Genomic_DNA"/>
</dbReference>
<dbReference type="Proteomes" id="UP000249557">
    <property type="component" value="Unassembled WGS sequence"/>
</dbReference>
<dbReference type="Pfam" id="PF12708">
    <property type="entry name" value="Pect-lyase_RHGA_epim"/>
    <property type="match status" value="1"/>
</dbReference>
<sequence length="673" mass="71904">MTDHIRMPDVAPIVRYVANGVRSVFDYPFPIFASEDLKVKFDGAPRYSGYDVQSAGDTNGGTVTFDVPPALGIIITLERTLPLERMTDFIEGGEFSAAAINNELDYLTASVQQVSRSIAPALRYADNETPSQTILPSRESRANRALGFDADGNPVAVSLEGSMAAPDYTAYGIGAVTRTSSAKFSDVVSARDFGAQGNALHDDTLAIQKALAAHDTVYLPPGRYLVSGTITLGERKRLYGAGQVSVIECNGDDFNAVEMTADFASLSDLRITGGNVGIKLYGRDRPCVQSSITDVTIFGARTGVELDGYNSPDYPCYWNNFDRVLVEMPALHGFHLTRSGEGDTPNANKFHACRVYSHGSDMTGHGFYVEHGAFNNAFIDCEANVKGTAAGCFTMGAGSYKTLLINPYAESYNSVPNIKLEAGSDETSIFNLLSMSDGAAIWDLSGGKYTAYNAGFPHKNRLQKTTAVDINATLQRYDTEYIDASGLVQLDISHSVHLVSSFGGALTVRLPNASAASGAMMVVKKTDSSGNVITVDEDGGGGPDGRNYYLGAENDFVQVLSNGAEWFVISSNRAPGNTRYHDGSGIYDIDMAVDVYLLSSFGGAMTARLPPANAAIAVGRTVTIKKTDVSANVITVSEYGGSGPDGYAQPLNAQYKAITVVSDGARWHIISRF</sequence>
<evidence type="ECO:0000313" key="3">
    <source>
        <dbReference type="Proteomes" id="UP000249557"/>
    </source>
</evidence>
<organism evidence="2 3">
    <name type="scientific">Micavibrio aeruginosavorus</name>
    <dbReference type="NCBI Taxonomy" id="349221"/>
    <lineage>
        <taxon>Bacteria</taxon>
        <taxon>Pseudomonadati</taxon>
        <taxon>Bdellovibrionota</taxon>
        <taxon>Bdellovibrionia</taxon>
        <taxon>Bdellovibrionales</taxon>
        <taxon>Pseudobdellovibrionaceae</taxon>
        <taxon>Micavibrio</taxon>
    </lineage>
</organism>
<accession>A0A2W5A4Y5</accession>
<reference evidence="2 3" key="1">
    <citation type="submission" date="2017-08" db="EMBL/GenBank/DDBJ databases">
        <title>Infants hospitalized years apart are colonized by the same room-sourced microbial strains.</title>
        <authorList>
            <person name="Brooks B."/>
            <person name="Olm M.R."/>
            <person name="Firek B.A."/>
            <person name="Baker R."/>
            <person name="Thomas B.C."/>
            <person name="Morowitz M.J."/>
            <person name="Banfield J.F."/>
        </authorList>
    </citation>
    <scope>NUCLEOTIDE SEQUENCE [LARGE SCALE GENOMIC DNA]</scope>
    <source>
        <strain evidence="2">S2_018_000_R2_104</strain>
    </source>
</reference>
<gene>
    <name evidence="2" type="ORF">DI626_01975</name>
</gene>
<dbReference type="Gene3D" id="2.160.20.10">
    <property type="entry name" value="Single-stranded right-handed beta-helix, Pectin lyase-like"/>
    <property type="match status" value="1"/>
</dbReference>
<dbReference type="AlphaFoldDB" id="A0A2W5A4Y5"/>
<comment type="caution">
    <text evidence="2">The sequence shown here is derived from an EMBL/GenBank/DDBJ whole genome shotgun (WGS) entry which is preliminary data.</text>
</comment>
<protein>
    <recommendedName>
        <fullName evidence="1">Rhamnogalacturonase A/B/Epimerase-like pectate lyase domain-containing protein</fullName>
    </recommendedName>
</protein>
<dbReference type="SUPFAM" id="SSF51126">
    <property type="entry name" value="Pectin lyase-like"/>
    <property type="match status" value="1"/>
</dbReference>
<dbReference type="InterPro" id="IPR012334">
    <property type="entry name" value="Pectin_lyas_fold"/>
</dbReference>
<feature type="domain" description="Rhamnogalacturonase A/B/Epimerase-like pectate lyase" evidence="1">
    <location>
        <begin position="188"/>
        <end position="250"/>
    </location>
</feature>